<dbReference type="PANTHER" id="PTHR11863">
    <property type="entry name" value="STEROL DESATURASE"/>
    <property type="match status" value="1"/>
</dbReference>
<feature type="transmembrane region" description="Helical" evidence="5">
    <location>
        <begin position="12"/>
        <end position="29"/>
    </location>
</feature>
<dbReference type="AlphaFoldDB" id="A0A1Y5R921"/>
<dbReference type="GO" id="GO:0008610">
    <property type="term" value="P:lipid biosynthetic process"/>
    <property type="evidence" value="ECO:0007669"/>
    <property type="project" value="InterPro"/>
</dbReference>
<reference evidence="7 8" key="1">
    <citation type="submission" date="2017-03" db="EMBL/GenBank/DDBJ databases">
        <authorList>
            <person name="Afonso C.L."/>
            <person name="Miller P.J."/>
            <person name="Scott M.A."/>
            <person name="Spackman E."/>
            <person name="Goraichik I."/>
            <person name="Dimitrov K.M."/>
            <person name="Suarez D.L."/>
            <person name="Swayne D.E."/>
        </authorList>
    </citation>
    <scope>NUCLEOTIDE SEQUENCE [LARGE SCALE GENOMIC DNA]</scope>
    <source>
        <strain evidence="7 8">CECT 7691</strain>
    </source>
</reference>
<evidence type="ECO:0000256" key="2">
    <source>
        <dbReference type="ARBA" id="ARBA00022692"/>
    </source>
</evidence>
<dbReference type="Proteomes" id="UP000193200">
    <property type="component" value="Unassembled WGS sequence"/>
</dbReference>
<feature type="domain" description="Fatty acid hydroxylase" evidence="6">
    <location>
        <begin position="92"/>
        <end position="228"/>
    </location>
</feature>
<dbReference type="Pfam" id="PF04116">
    <property type="entry name" value="FA_hydroxylase"/>
    <property type="match status" value="1"/>
</dbReference>
<sequence length="274" mass="30836">MDYLIAHEASIRLSAFAGIFLVMALWEIAAPKRALVAGKALRWFGNIGISVLNTLILRFLFPLLAVGLALLAEERGFGLFNWLGLPDWLAIPLAVILLDLVIYWQHVAFHHVPLLWRMHRMHHADLDIDVTTGARFHPLEIALSMLLKLAVVAALGAPAVSVILFEVILSGMAMFNHSNVRMPTLLDRSLRLLVVTPDMHRVHHSIHRDEHDSNFGFNLSCWDRLFGSYRVAPRDGHEGMTIGLRAYQAVRRQTLPWMLWLPFGPLRPGSGEDG</sequence>
<dbReference type="InterPro" id="IPR006694">
    <property type="entry name" value="Fatty_acid_hydroxylase"/>
</dbReference>
<proteinExistence type="predicted"/>
<evidence type="ECO:0000256" key="3">
    <source>
        <dbReference type="ARBA" id="ARBA00022989"/>
    </source>
</evidence>
<keyword evidence="3 5" id="KW-1133">Transmembrane helix</keyword>
<protein>
    <submittedName>
        <fullName evidence="7">Fatty acid hydroxylase superfamily protein</fullName>
    </submittedName>
</protein>
<keyword evidence="4 5" id="KW-0472">Membrane</keyword>
<gene>
    <name evidence="7" type="ORF">OCH7691_00117</name>
</gene>
<evidence type="ECO:0000256" key="1">
    <source>
        <dbReference type="ARBA" id="ARBA00004370"/>
    </source>
</evidence>
<feature type="transmembrane region" description="Helical" evidence="5">
    <location>
        <begin position="149"/>
        <end position="175"/>
    </location>
</feature>
<dbReference type="GO" id="GO:0005506">
    <property type="term" value="F:iron ion binding"/>
    <property type="evidence" value="ECO:0007669"/>
    <property type="project" value="InterPro"/>
</dbReference>
<evidence type="ECO:0000259" key="6">
    <source>
        <dbReference type="Pfam" id="PF04116"/>
    </source>
</evidence>
<dbReference type="RefSeq" id="WP_085881491.1">
    <property type="nucleotide sequence ID" value="NZ_FWFR01000001.1"/>
</dbReference>
<evidence type="ECO:0000256" key="4">
    <source>
        <dbReference type="ARBA" id="ARBA00023136"/>
    </source>
</evidence>
<evidence type="ECO:0000313" key="7">
    <source>
        <dbReference type="EMBL" id="SLN11989.1"/>
    </source>
</evidence>
<name>A0A1Y5R921_9PROT</name>
<evidence type="ECO:0000256" key="5">
    <source>
        <dbReference type="SAM" id="Phobius"/>
    </source>
</evidence>
<dbReference type="InParanoid" id="A0A1Y5R921"/>
<dbReference type="GO" id="GO:0016020">
    <property type="term" value="C:membrane"/>
    <property type="evidence" value="ECO:0007669"/>
    <property type="project" value="UniProtKB-SubCell"/>
</dbReference>
<dbReference type="EMBL" id="FWFR01000001">
    <property type="protein sequence ID" value="SLN11989.1"/>
    <property type="molecule type" value="Genomic_DNA"/>
</dbReference>
<comment type="subcellular location">
    <subcellularLocation>
        <location evidence="1">Membrane</location>
    </subcellularLocation>
</comment>
<feature type="transmembrane region" description="Helical" evidence="5">
    <location>
        <begin position="79"/>
        <end position="104"/>
    </location>
</feature>
<feature type="transmembrane region" description="Helical" evidence="5">
    <location>
        <begin position="49"/>
        <end position="72"/>
    </location>
</feature>
<dbReference type="OrthoDB" id="9770329at2"/>
<organism evidence="7 8">
    <name type="scientific">Oceanibacterium hippocampi</name>
    <dbReference type="NCBI Taxonomy" id="745714"/>
    <lineage>
        <taxon>Bacteria</taxon>
        <taxon>Pseudomonadati</taxon>
        <taxon>Pseudomonadota</taxon>
        <taxon>Alphaproteobacteria</taxon>
        <taxon>Sneathiellales</taxon>
        <taxon>Sneathiellaceae</taxon>
        <taxon>Oceanibacterium</taxon>
    </lineage>
</organism>
<accession>A0A1Y5R921</accession>
<evidence type="ECO:0000313" key="8">
    <source>
        <dbReference type="Proteomes" id="UP000193200"/>
    </source>
</evidence>
<keyword evidence="8" id="KW-1185">Reference proteome</keyword>
<keyword evidence="2 5" id="KW-0812">Transmembrane</keyword>
<dbReference type="InterPro" id="IPR050307">
    <property type="entry name" value="Sterol_Desaturase_Related"/>
</dbReference>
<dbReference type="GO" id="GO:0016491">
    <property type="term" value="F:oxidoreductase activity"/>
    <property type="evidence" value="ECO:0007669"/>
    <property type="project" value="InterPro"/>
</dbReference>